<evidence type="ECO:0000313" key="3">
    <source>
        <dbReference type="Proteomes" id="UP001142393"/>
    </source>
</evidence>
<proteinExistence type="predicted"/>
<reference evidence="1 3" key="3">
    <citation type="journal article" date="2023" name="Proc. Natl. Acad. Sci. U.S.A.">
        <title>A global phylogenomic analysis of the shiitake genus Lentinula.</title>
        <authorList>
            <person name="Sierra-Patev S."/>
            <person name="Min B."/>
            <person name="Naranjo-Ortiz M."/>
            <person name="Looney B."/>
            <person name="Konkel Z."/>
            <person name="Slot J.C."/>
            <person name="Sakamoto Y."/>
            <person name="Steenwyk J.L."/>
            <person name="Rokas A."/>
            <person name="Carro J."/>
            <person name="Camarero S."/>
            <person name="Ferreira P."/>
            <person name="Molpeceres G."/>
            <person name="Ruiz-Duenas F.J."/>
            <person name="Serrano A."/>
            <person name="Henrissat B."/>
            <person name="Drula E."/>
            <person name="Hughes K.W."/>
            <person name="Mata J.L."/>
            <person name="Ishikawa N.K."/>
            <person name="Vargas-Isla R."/>
            <person name="Ushijima S."/>
            <person name="Smith C.A."/>
            <person name="Donoghue J."/>
            <person name="Ahrendt S."/>
            <person name="Andreopoulos W."/>
            <person name="He G."/>
            <person name="LaButti K."/>
            <person name="Lipzen A."/>
            <person name="Ng V."/>
            <person name="Riley R."/>
            <person name="Sandor L."/>
            <person name="Barry K."/>
            <person name="Martinez A.T."/>
            <person name="Xiao Y."/>
            <person name="Gibbons J.G."/>
            <person name="Terashima K."/>
            <person name="Grigoriev I.V."/>
            <person name="Hibbett D."/>
        </authorList>
    </citation>
    <scope>NUCLEOTIDE SEQUENCE [LARGE SCALE GENOMIC DNA]</scope>
    <source>
        <strain evidence="1 3">TFB7810</strain>
    </source>
</reference>
<keyword evidence="3" id="KW-1185">Reference proteome</keyword>
<dbReference type="Proteomes" id="UP001163850">
    <property type="component" value="Unassembled WGS sequence"/>
</dbReference>
<accession>A0A9W8U3A7</accession>
<reference evidence="2" key="2">
    <citation type="submission" date="2022-08" db="EMBL/GenBank/DDBJ databases">
        <authorList>
            <consortium name="DOE Joint Genome Institute"/>
            <person name="Min B."/>
            <person name="Riley R."/>
            <person name="Sierra-Patev S."/>
            <person name="Naranjo-Ortiz M."/>
            <person name="Looney B."/>
            <person name="Konkel Z."/>
            <person name="Slot J.C."/>
            <person name="Sakamoto Y."/>
            <person name="Steenwyk J.L."/>
            <person name="Rokas A."/>
            <person name="Carro J."/>
            <person name="Camarero S."/>
            <person name="Ferreira P."/>
            <person name="Molpeceres G."/>
            <person name="Ruiz-Duenas F.J."/>
            <person name="Serrano A."/>
            <person name="Henrissat B."/>
            <person name="Drula E."/>
            <person name="Hughes K.W."/>
            <person name="Mata J.L."/>
            <person name="Ishikawa N.K."/>
            <person name="Vargas-Isla R."/>
            <person name="Ushijima S."/>
            <person name="Smith C.A."/>
            <person name="Ahrendt S."/>
            <person name="Andreopoulos W."/>
            <person name="He G."/>
            <person name="Labutti K."/>
            <person name="Lipzen A."/>
            <person name="Ng V."/>
            <person name="Sandor L."/>
            <person name="Barry K."/>
            <person name="Martinez A.T."/>
            <person name="Xiao Y."/>
            <person name="Gibbons J.G."/>
            <person name="Terashima K."/>
            <person name="Hibbett D.S."/>
            <person name="Grigoriev I.V."/>
        </authorList>
    </citation>
    <scope>NUCLEOTIDE SEQUENCE</scope>
    <source>
        <strain evidence="2">TFB7829</strain>
    </source>
</reference>
<comment type="caution">
    <text evidence="1">The sequence shown here is derived from an EMBL/GenBank/DDBJ whole genome shotgun (WGS) entry which is preliminary data.</text>
</comment>
<accession>A0AA38URJ8</accession>
<dbReference type="EMBL" id="JANVFU010000001">
    <property type="protein sequence ID" value="KAJ3751146.1"/>
    <property type="molecule type" value="Genomic_DNA"/>
</dbReference>
<name>A0A9W8U3A7_9AGAR</name>
<dbReference type="EMBL" id="MU802029">
    <property type="protein sequence ID" value="KAJ3983244.1"/>
    <property type="molecule type" value="Genomic_DNA"/>
</dbReference>
<organism evidence="1 3">
    <name type="scientific">Lentinula detonsa</name>
    <dbReference type="NCBI Taxonomy" id="2804962"/>
    <lineage>
        <taxon>Eukaryota</taxon>
        <taxon>Fungi</taxon>
        <taxon>Dikarya</taxon>
        <taxon>Basidiomycota</taxon>
        <taxon>Agaricomycotina</taxon>
        <taxon>Agaricomycetes</taxon>
        <taxon>Agaricomycetidae</taxon>
        <taxon>Agaricales</taxon>
        <taxon>Marasmiineae</taxon>
        <taxon>Omphalotaceae</taxon>
        <taxon>Lentinula</taxon>
    </lineage>
</organism>
<evidence type="ECO:0000313" key="1">
    <source>
        <dbReference type="EMBL" id="KAJ3751146.1"/>
    </source>
</evidence>
<sequence>MEMMVSRQMPGGTGYVRDADEEKHIADVQQKQHSNSVSLTRHRNGELERKMRMKAHQIWDVMKGLQTEGGKGGFLVTFSRMPHFPEEYAGEMVTLEFIENILLTLCGLNIPTYITLRVPTVWVKFREWGKKYGSRNFKTTSGIRNCFYRPFVKPLLTAFIYTDMTKSINIFANCHDSMQYTMGLSQALIFSSLDGIDDSDGLFAIERWLRYIPSWFPLEKVKIMDTVPFEMAVDRLKTGLGTSIIVELAVQNEETTQQSKLSQQWESH</sequence>
<gene>
    <name evidence="1" type="ORF">DFH05DRAFT_1456002</name>
    <name evidence="2" type="ORF">F5890DRAFT_1475508</name>
</gene>
<dbReference type="Proteomes" id="UP001142393">
    <property type="component" value="Unassembled WGS sequence"/>
</dbReference>
<protein>
    <submittedName>
        <fullName evidence="1">Uncharacterized protein</fullName>
    </submittedName>
</protein>
<reference evidence="1" key="1">
    <citation type="submission" date="2022-08" db="EMBL/GenBank/DDBJ databases">
        <authorList>
            <consortium name="DOE Joint Genome Institute"/>
            <person name="Min B."/>
            <person name="Sierra-Patev S."/>
            <person name="Naranjo-Ortiz M."/>
            <person name="Looney B."/>
            <person name="Konkel Z."/>
            <person name="Slot J.C."/>
            <person name="Sakamoto Y."/>
            <person name="Steenwyk J.L."/>
            <person name="Rokas A."/>
            <person name="Carro J."/>
            <person name="Camarero S."/>
            <person name="Ferreira P."/>
            <person name="Molpeceres G."/>
            <person name="Ruiz-duenas F.J."/>
            <person name="Serrano A."/>
            <person name="Henrissat B."/>
            <person name="Drula E."/>
            <person name="Hughes K.W."/>
            <person name="Mata J.L."/>
            <person name="Ishikawa N.K."/>
            <person name="Vargas-Isla R."/>
            <person name="Ushijima S."/>
            <person name="Smith C.A."/>
            <person name="Ahrendt S."/>
            <person name="Andreopoulos W."/>
            <person name="He G."/>
            <person name="LaButti K."/>
            <person name="Lipzen A."/>
            <person name="Ng V."/>
            <person name="Riley R."/>
            <person name="Sandor L."/>
            <person name="Barry K."/>
            <person name="Martinez A.T."/>
            <person name="Xiao Y."/>
            <person name="Gibbons J.G."/>
            <person name="Terashima K."/>
            <person name="Hibbett D.S."/>
            <person name="Grigoriev I.V."/>
        </authorList>
    </citation>
    <scope>NUCLEOTIDE SEQUENCE</scope>
    <source>
        <strain evidence="1">TFB7810</strain>
    </source>
</reference>
<evidence type="ECO:0000313" key="2">
    <source>
        <dbReference type="EMBL" id="KAJ3983244.1"/>
    </source>
</evidence>
<dbReference type="AlphaFoldDB" id="A0A9W8U3A7"/>